<dbReference type="Gene3D" id="3.10.310.40">
    <property type="match status" value="1"/>
</dbReference>
<evidence type="ECO:0000256" key="7">
    <source>
        <dbReference type="ARBA" id="ARBA00022840"/>
    </source>
</evidence>
<dbReference type="GO" id="GO:0005524">
    <property type="term" value="F:ATP binding"/>
    <property type="evidence" value="ECO:0007669"/>
    <property type="project" value="UniProtKB-KW"/>
</dbReference>
<dbReference type="InterPro" id="IPR003156">
    <property type="entry name" value="DHHA1_dom"/>
</dbReference>
<keyword evidence="5 14" id="KW-0436">Ligase</keyword>
<evidence type="ECO:0000256" key="2">
    <source>
        <dbReference type="ARBA" id="ARBA00013168"/>
    </source>
</evidence>
<evidence type="ECO:0000256" key="6">
    <source>
        <dbReference type="ARBA" id="ARBA00022741"/>
    </source>
</evidence>
<keyword evidence="9" id="KW-0648">Protein biosynthesis</keyword>
<accession>A0A380FGT3</accession>
<evidence type="ECO:0000256" key="1">
    <source>
        <dbReference type="ARBA" id="ARBA00008226"/>
    </source>
</evidence>
<evidence type="ECO:0000256" key="8">
    <source>
        <dbReference type="ARBA" id="ARBA00022884"/>
    </source>
</evidence>
<evidence type="ECO:0000256" key="4">
    <source>
        <dbReference type="ARBA" id="ARBA00022555"/>
    </source>
</evidence>
<feature type="region of interest" description="Disordered" evidence="12">
    <location>
        <begin position="47"/>
        <end position="68"/>
    </location>
</feature>
<keyword evidence="4" id="KW-0820">tRNA-binding</keyword>
<evidence type="ECO:0000313" key="14">
    <source>
        <dbReference type="EMBL" id="SUM33368.1"/>
    </source>
</evidence>
<feature type="domain" description="DHHA1" evidence="13">
    <location>
        <begin position="3"/>
        <end position="82"/>
    </location>
</feature>
<dbReference type="AlphaFoldDB" id="A0A380FGT3"/>
<evidence type="ECO:0000256" key="3">
    <source>
        <dbReference type="ARBA" id="ARBA00017959"/>
    </source>
</evidence>
<evidence type="ECO:0000256" key="9">
    <source>
        <dbReference type="ARBA" id="ARBA00022917"/>
    </source>
</evidence>
<evidence type="ECO:0000256" key="12">
    <source>
        <dbReference type="SAM" id="MobiDB-lite"/>
    </source>
</evidence>
<reference evidence="14 15" key="1">
    <citation type="submission" date="2018-06" db="EMBL/GenBank/DDBJ databases">
        <authorList>
            <consortium name="Pathogen Informatics"/>
            <person name="Doyle S."/>
        </authorList>
    </citation>
    <scope>NUCLEOTIDE SEQUENCE [LARGE SCALE GENOMIC DNA]</scope>
    <source>
        <strain evidence="14 15">NCTC12195</strain>
    </source>
</reference>
<evidence type="ECO:0000313" key="15">
    <source>
        <dbReference type="Proteomes" id="UP000255277"/>
    </source>
</evidence>
<evidence type="ECO:0000256" key="11">
    <source>
        <dbReference type="ARBA" id="ARBA00032577"/>
    </source>
</evidence>
<organism evidence="14 15">
    <name type="scientific">Staphylococcus gallinarum</name>
    <dbReference type="NCBI Taxonomy" id="1293"/>
    <lineage>
        <taxon>Bacteria</taxon>
        <taxon>Bacillati</taxon>
        <taxon>Bacillota</taxon>
        <taxon>Bacilli</taxon>
        <taxon>Bacillales</taxon>
        <taxon>Staphylococcaceae</taxon>
        <taxon>Staphylococcus</taxon>
    </lineage>
</organism>
<dbReference type="GO" id="GO:0006412">
    <property type="term" value="P:translation"/>
    <property type="evidence" value="ECO:0007669"/>
    <property type="project" value="UniProtKB-KW"/>
</dbReference>
<keyword evidence="6" id="KW-0547">Nucleotide-binding</keyword>
<dbReference type="EC" id="6.1.1.7" evidence="2"/>
<gene>
    <name evidence="14" type="primary">alaS_1</name>
    <name evidence="14" type="ORF">NCTC12195_02825</name>
</gene>
<dbReference type="FunFam" id="3.10.310.40:FF:000001">
    <property type="entry name" value="Alanine--tRNA ligase"/>
    <property type="match status" value="1"/>
</dbReference>
<dbReference type="Pfam" id="PF02272">
    <property type="entry name" value="DHHA1"/>
    <property type="match status" value="1"/>
</dbReference>
<dbReference type="EMBL" id="UHDK01000001">
    <property type="protein sequence ID" value="SUM33368.1"/>
    <property type="molecule type" value="Genomic_DNA"/>
</dbReference>
<keyword evidence="10 14" id="KW-0030">Aminoacyl-tRNA synthetase</keyword>
<sequence length="84" mass="8942">MIFKSKLQDTVIILISNVDGKVSLIATVPKELTGKIKAGDIIKNMAPQVGGKGGGRPDMAQGGGTEPENITESLRFIKNYIKSL</sequence>
<proteinExistence type="inferred from homology"/>
<evidence type="ECO:0000259" key="13">
    <source>
        <dbReference type="Pfam" id="PF02272"/>
    </source>
</evidence>
<feature type="compositionally biased region" description="Gly residues" evidence="12">
    <location>
        <begin position="50"/>
        <end position="65"/>
    </location>
</feature>
<comment type="similarity">
    <text evidence="1">Belongs to the class-II aminoacyl-tRNA synthetase family.</text>
</comment>
<dbReference type="Proteomes" id="UP000255277">
    <property type="component" value="Unassembled WGS sequence"/>
</dbReference>
<dbReference type="GO" id="GO:0004813">
    <property type="term" value="F:alanine-tRNA ligase activity"/>
    <property type="evidence" value="ECO:0007669"/>
    <property type="project" value="UniProtKB-EC"/>
</dbReference>
<evidence type="ECO:0000256" key="5">
    <source>
        <dbReference type="ARBA" id="ARBA00022598"/>
    </source>
</evidence>
<keyword evidence="8" id="KW-0694">RNA-binding</keyword>
<dbReference type="GO" id="GO:0000049">
    <property type="term" value="F:tRNA binding"/>
    <property type="evidence" value="ECO:0007669"/>
    <property type="project" value="UniProtKB-KW"/>
</dbReference>
<name>A0A380FGT3_STAGA</name>
<protein>
    <recommendedName>
        <fullName evidence="3">Alanine--tRNA ligase</fullName>
        <ecNumber evidence="2">6.1.1.7</ecNumber>
    </recommendedName>
    <alternativeName>
        <fullName evidence="11">Alanyl-tRNA synthetase</fullName>
    </alternativeName>
</protein>
<keyword evidence="7" id="KW-0067">ATP-binding</keyword>
<evidence type="ECO:0000256" key="10">
    <source>
        <dbReference type="ARBA" id="ARBA00023146"/>
    </source>
</evidence>